<evidence type="ECO:0000256" key="3">
    <source>
        <dbReference type="PROSITE-ProRule" id="PRU10038"/>
    </source>
</evidence>
<evidence type="ECO:0000313" key="6">
    <source>
        <dbReference type="Proteomes" id="UP000033647"/>
    </source>
</evidence>
<dbReference type="InterPro" id="IPR033140">
    <property type="entry name" value="Lipase_GDXG_put_SER_AS"/>
</dbReference>
<evidence type="ECO:0000256" key="1">
    <source>
        <dbReference type="ARBA" id="ARBA00010515"/>
    </source>
</evidence>
<evidence type="ECO:0000259" key="4">
    <source>
        <dbReference type="Pfam" id="PF07859"/>
    </source>
</evidence>
<dbReference type="InterPro" id="IPR029058">
    <property type="entry name" value="AB_hydrolase_fold"/>
</dbReference>
<dbReference type="PROSITE" id="PS01174">
    <property type="entry name" value="LIPASE_GDXG_SER"/>
    <property type="match status" value="1"/>
</dbReference>
<feature type="domain" description="Alpha/beta hydrolase fold-3" evidence="4">
    <location>
        <begin position="191"/>
        <end position="408"/>
    </location>
</feature>
<sequence length="442" mass="48494">MRIQTQTQTFHSTTSRQLVAPARSLLPLEREESPANDVVFSYRHCLCPLHQCIHNTHPWNTTTIMGVLTSQPGKGIYTLLAVVFNTVRLPLWLLYYIPSGTRPHKSWTYRQAILVQIVKAFLWNASMVQVKTPLSLSPNAEKEQWVVAEVASASTYTGVVNSDAEIKPESTGGTWYPVRPGLSGFRAGYVVLHFHGGAYVIGDGRTKDAGFAAKMLIKNSEATHVYAPQYRLSSNPGCRFPAQLQDAITAYNYLIKQENISPSKIIISGDSAGANLALSLVRYITEHGSKTGLGDPLACWLWSPWDPAGSLTSEGFDSSPNQASDYVTSAFGMWGAKTLQPNANSGLTLDHPYISFNGHAFATKTPLYISTGECEVLYHTDVDLYEKLNAIKGNKVDLQIEEHGVHDTILAGPLLGFEKEADVAAKRAGEWLRKVVAANKKA</sequence>
<dbReference type="STRING" id="1047168.A0A0F4GWD2"/>
<keyword evidence="2" id="KW-0378">Hydrolase</keyword>
<dbReference type="AlphaFoldDB" id="A0A0F4GWD2"/>
<dbReference type="InterPro" id="IPR013094">
    <property type="entry name" value="AB_hydrolase_3"/>
</dbReference>
<dbReference type="InterPro" id="IPR050300">
    <property type="entry name" value="GDXG_lipolytic_enzyme"/>
</dbReference>
<dbReference type="OrthoDB" id="2152029at2759"/>
<evidence type="ECO:0000313" key="5">
    <source>
        <dbReference type="EMBL" id="KJY00506.1"/>
    </source>
</evidence>
<dbReference type="EMBL" id="LAFY01000319">
    <property type="protein sequence ID" value="KJY00506.1"/>
    <property type="molecule type" value="Genomic_DNA"/>
</dbReference>
<dbReference type="SUPFAM" id="SSF53474">
    <property type="entry name" value="alpha/beta-Hydrolases"/>
    <property type="match status" value="1"/>
</dbReference>
<keyword evidence="6" id="KW-1185">Reference proteome</keyword>
<proteinExistence type="inferred from homology"/>
<protein>
    <recommendedName>
        <fullName evidence="4">Alpha/beta hydrolase fold-3 domain-containing protein</fullName>
    </recommendedName>
</protein>
<reference evidence="5 6" key="1">
    <citation type="submission" date="2015-03" db="EMBL/GenBank/DDBJ databases">
        <title>RNA-seq based gene annotation and comparative genomics of four Zymoseptoria species reveal species-specific pathogenicity related genes and transposable element activity.</title>
        <authorList>
            <person name="Grandaubert J."/>
            <person name="Bhattacharyya A."/>
            <person name="Stukenbrock E.H."/>
        </authorList>
    </citation>
    <scope>NUCLEOTIDE SEQUENCE [LARGE SCALE GENOMIC DNA]</scope>
    <source>
        <strain evidence="5 6">Zb18110</strain>
    </source>
</reference>
<feature type="active site" evidence="3">
    <location>
        <position position="271"/>
    </location>
</feature>
<organism evidence="5 6">
    <name type="scientific">Zymoseptoria brevis</name>
    <dbReference type="NCBI Taxonomy" id="1047168"/>
    <lineage>
        <taxon>Eukaryota</taxon>
        <taxon>Fungi</taxon>
        <taxon>Dikarya</taxon>
        <taxon>Ascomycota</taxon>
        <taxon>Pezizomycotina</taxon>
        <taxon>Dothideomycetes</taxon>
        <taxon>Dothideomycetidae</taxon>
        <taxon>Mycosphaerellales</taxon>
        <taxon>Mycosphaerellaceae</taxon>
        <taxon>Zymoseptoria</taxon>
    </lineage>
</organism>
<comment type="caution">
    <text evidence="5">The sequence shown here is derived from an EMBL/GenBank/DDBJ whole genome shotgun (WGS) entry which is preliminary data.</text>
</comment>
<comment type="similarity">
    <text evidence="1">Belongs to the 'GDXG' lipolytic enzyme family.</text>
</comment>
<dbReference type="GO" id="GO:0016787">
    <property type="term" value="F:hydrolase activity"/>
    <property type="evidence" value="ECO:0007669"/>
    <property type="project" value="UniProtKB-KW"/>
</dbReference>
<dbReference type="Gene3D" id="3.40.50.1820">
    <property type="entry name" value="alpha/beta hydrolase"/>
    <property type="match status" value="1"/>
</dbReference>
<dbReference type="PANTHER" id="PTHR48081:SF17">
    <property type="entry name" value="ALPHA_BETA HYDROLASE FOLD-3 DOMAIN-CONTAINING PROTEIN"/>
    <property type="match status" value="1"/>
</dbReference>
<name>A0A0F4GWD2_9PEZI</name>
<gene>
    <name evidence="5" type="ORF">TI39_contig327g00021</name>
</gene>
<evidence type="ECO:0000256" key="2">
    <source>
        <dbReference type="ARBA" id="ARBA00022801"/>
    </source>
</evidence>
<dbReference type="Pfam" id="PF07859">
    <property type="entry name" value="Abhydrolase_3"/>
    <property type="match status" value="1"/>
</dbReference>
<dbReference type="Proteomes" id="UP000033647">
    <property type="component" value="Unassembled WGS sequence"/>
</dbReference>
<dbReference type="PANTHER" id="PTHR48081">
    <property type="entry name" value="AB HYDROLASE SUPERFAMILY PROTEIN C4A8.06C"/>
    <property type="match status" value="1"/>
</dbReference>
<accession>A0A0F4GWD2</accession>